<reference evidence="4 5" key="1">
    <citation type="submission" date="2016-12" db="EMBL/GenBank/DDBJ databases">
        <title>Draft genome sequences of strains Salinicola socius SMB35, Salinicola sp. MH3R3-1 and Chromohalobacter sp. SMB17 from the Verkhnekamsk potash mining region of Russia.</title>
        <authorList>
            <person name="Mavrodi D.V."/>
            <person name="Olsson B.E."/>
            <person name="Korsakova E.S."/>
            <person name="Pyankova A."/>
            <person name="Mavrodi O.V."/>
            <person name="Plotnikova E.G."/>
        </authorList>
    </citation>
    <scope>NUCLEOTIDE SEQUENCE [LARGE SCALE GENOMIC DNA]</scope>
    <source>
        <strain evidence="4 5">SMB35</strain>
    </source>
</reference>
<dbReference type="GO" id="GO:0005829">
    <property type="term" value="C:cytosol"/>
    <property type="evidence" value="ECO:0007669"/>
    <property type="project" value="TreeGrafter"/>
</dbReference>
<dbReference type="SUPFAM" id="SSF74982">
    <property type="entry name" value="Small protein B (SmpB)"/>
    <property type="match status" value="1"/>
</dbReference>
<keyword evidence="2 3" id="KW-0694">RNA-binding</keyword>
<dbReference type="RefSeq" id="WP_075568524.1">
    <property type="nucleotide sequence ID" value="NZ_MSDO01000002.1"/>
</dbReference>
<keyword evidence="1 3" id="KW-0963">Cytoplasm</keyword>
<dbReference type="OrthoDB" id="9805462at2"/>
<evidence type="ECO:0000256" key="1">
    <source>
        <dbReference type="ARBA" id="ARBA00022490"/>
    </source>
</evidence>
<dbReference type="Gene3D" id="2.40.280.10">
    <property type="match status" value="1"/>
</dbReference>
<comment type="caution">
    <text evidence="4">The sequence shown here is derived from an EMBL/GenBank/DDBJ whole genome shotgun (WGS) entry which is preliminary data.</text>
</comment>
<dbReference type="NCBIfam" id="TIGR00086">
    <property type="entry name" value="smpB"/>
    <property type="match status" value="1"/>
</dbReference>
<evidence type="ECO:0000313" key="4">
    <source>
        <dbReference type="EMBL" id="OLO05780.1"/>
    </source>
</evidence>
<dbReference type="PANTHER" id="PTHR30308:SF2">
    <property type="entry name" value="SSRA-BINDING PROTEIN"/>
    <property type="match status" value="1"/>
</dbReference>
<dbReference type="InterPro" id="IPR023620">
    <property type="entry name" value="SmpB"/>
</dbReference>
<sequence length="159" mass="18283">MGKKKSNAPSSNMIAQNKKARFEYHIDETFEAGLSLAGWEVKSLRAGKAQLTDTYILVKNGEAWLLGSHIMPLNTASTHVLADPTRTRKLLLHRKEIARIFSRTQEKGHTCVPLKLYWKQNLVKCELALVRGKQLHDKRATEKERDWNREKARVIRDHA</sequence>
<dbReference type="Proteomes" id="UP000186878">
    <property type="component" value="Unassembled WGS sequence"/>
</dbReference>
<dbReference type="PANTHER" id="PTHR30308">
    <property type="entry name" value="TMRNA-BINDING COMPONENT OF TRANS-TRANSLATION TAGGING COMPLEX"/>
    <property type="match status" value="1"/>
</dbReference>
<evidence type="ECO:0000256" key="3">
    <source>
        <dbReference type="HAMAP-Rule" id="MF_00023"/>
    </source>
</evidence>
<dbReference type="HAMAP" id="MF_00023">
    <property type="entry name" value="SmpB"/>
    <property type="match status" value="1"/>
</dbReference>
<evidence type="ECO:0000256" key="2">
    <source>
        <dbReference type="ARBA" id="ARBA00022884"/>
    </source>
</evidence>
<comment type="function">
    <text evidence="3">Required for rescue of stalled ribosomes mediated by trans-translation. Binds to transfer-messenger RNA (tmRNA), required for stable association of tmRNA with ribosomes. tmRNA and SmpB together mimic tRNA shape, replacing the anticodon stem-loop with SmpB. tmRNA is encoded by the ssrA gene; the 2 termini fold to resemble tRNA(Ala) and it encodes a 'tag peptide', a short internal open reading frame. During trans-translation Ala-aminoacylated tmRNA acts like a tRNA, entering the A-site of stalled ribosomes, displacing the stalled mRNA. The ribosome then switches to translate the ORF on the tmRNA; the nascent peptide is terminated with the 'tag peptide' encoded by the tmRNA and targeted for degradation. The ribosome is freed to recommence translation, which seems to be the essential function of trans-translation.</text>
</comment>
<dbReference type="CDD" id="cd09294">
    <property type="entry name" value="SmpB"/>
    <property type="match status" value="1"/>
</dbReference>
<protein>
    <recommendedName>
        <fullName evidence="3">SsrA-binding protein</fullName>
    </recommendedName>
    <alternativeName>
        <fullName evidence="3">Small protein B</fullName>
    </alternativeName>
</protein>
<dbReference type="InterPro" id="IPR000037">
    <property type="entry name" value="SsrA-bd_prot"/>
</dbReference>
<dbReference type="NCBIfam" id="NF003843">
    <property type="entry name" value="PRK05422.1"/>
    <property type="match status" value="1"/>
</dbReference>
<dbReference type="InterPro" id="IPR020081">
    <property type="entry name" value="SsrA-bd_prot_CS"/>
</dbReference>
<comment type="subcellular location">
    <subcellularLocation>
        <location evidence="3">Cytoplasm</location>
    </subcellularLocation>
    <text evidence="3">The tmRNA-SmpB complex associates with stalled 70S ribosomes.</text>
</comment>
<dbReference type="AlphaFoldDB" id="A0A1Q8SWK0"/>
<dbReference type="GO" id="GO:0070929">
    <property type="term" value="P:trans-translation"/>
    <property type="evidence" value="ECO:0007669"/>
    <property type="project" value="UniProtKB-UniRule"/>
</dbReference>
<accession>A0A1Q8SWK0</accession>
<organism evidence="4 5">
    <name type="scientific">Salinicola socius</name>
    <dbReference type="NCBI Taxonomy" id="404433"/>
    <lineage>
        <taxon>Bacteria</taxon>
        <taxon>Pseudomonadati</taxon>
        <taxon>Pseudomonadota</taxon>
        <taxon>Gammaproteobacteria</taxon>
        <taxon>Oceanospirillales</taxon>
        <taxon>Halomonadaceae</taxon>
        <taxon>Salinicola</taxon>
    </lineage>
</organism>
<dbReference type="Pfam" id="PF01668">
    <property type="entry name" value="SmpB"/>
    <property type="match status" value="1"/>
</dbReference>
<name>A0A1Q8SWK0_9GAMM</name>
<dbReference type="EMBL" id="MSDO01000002">
    <property type="protein sequence ID" value="OLO05780.1"/>
    <property type="molecule type" value="Genomic_DNA"/>
</dbReference>
<dbReference type="STRING" id="404433.BTW07_02210"/>
<proteinExistence type="inferred from homology"/>
<comment type="similarity">
    <text evidence="3">Belongs to the SmpB family.</text>
</comment>
<dbReference type="GO" id="GO:0070930">
    <property type="term" value="P:trans-translation-dependent protein tagging"/>
    <property type="evidence" value="ECO:0007669"/>
    <property type="project" value="TreeGrafter"/>
</dbReference>
<dbReference type="PROSITE" id="PS01317">
    <property type="entry name" value="SSRP"/>
    <property type="match status" value="1"/>
</dbReference>
<keyword evidence="5" id="KW-1185">Reference proteome</keyword>
<dbReference type="GO" id="GO:0003723">
    <property type="term" value="F:RNA binding"/>
    <property type="evidence" value="ECO:0007669"/>
    <property type="project" value="UniProtKB-UniRule"/>
</dbReference>
<evidence type="ECO:0000313" key="5">
    <source>
        <dbReference type="Proteomes" id="UP000186878"/>
    </source>
</evidence>
<gene>
    <name evidence="3" type="primary">smpB</name>
    <name evidence="4" type="ORF">BTW07_02210</name>
</gene>